<feature type="region of interest" description="Disordered" evidence="1">
    <location>
        <begin position="1"/>
        <end position="42"/>
    </location>
</feature>
<dbReference type="AlphaFoldDB" id="A0A484GZ38"/>
<proteinExistence type="predicted"/>
<evidence type="ECO:0000313" key="2">
    <source>
        <dbReference type="EMBL" id="TEA41025.1"/>
    </source>
</evidence>
<dbReference type="Proteomes" id="UP000295264">
    <property type="component" value="Unassembled WGS sequence"/>
</dbReference>
<protein>
    <submittedName>
        <fullName evidence="2">Uncharacterized protein</fullName>
    </submittedName>
</protein>
<comment type="caution">
    <text evidence="2">The sequence shown here is derived from an EMBL/GenBank/DDBJ whole genome shotgun (WGS) entry which is preliminary data.</text>
</comment>
<reference evidence="2 3" key="1">
    <citation type="journal article" date="2018" name="Genomics">
        <title>Molecular footprints of inshore aquatic adaptation in Indo-Pacific humpback dolphin (Sousa chinensis).</title>
        <authorList>
            <person name="Ming Y."/>
            <person name="Jian J."/>
            <person name="Yu F."/>
            <person name="Yu X."/>
            <person name="Wang J."/>
            <person name="Liu W."/>
        </authorList>
    </citation>
    <scope>NUCLEOTIDE SEQUENCE [LARGE SCALE GENOMIC DNA]</scope>
    <source>
        <strain evidence="2">MY-2018</strain>
        <tissue evidence="2">Skin</tissue>
    </source>
</reference>
<feature type="compositionally biased region" description="Basic and acidic residues" evidence="1">
    <location>
        <begin position="1"/>
        <end position="13"/>
    </location>
</feature>
<name>A0A484GZ38_SOUCH</name>
<gene>
    <name evidence="2" type="ORF">DBR06_SOUSAS9010061</name>
</gene>
<evidence type="ECO:0000313" key="3">
    <source>
        <dbReference type="Proteomes" id="UP000295264"/>
    </source>
</evidence>
<keyword evidence="3" id="KW-1185">Reference proteome</keyword>
<organism evidence="2 3">
    <name type="scientific">Sousa chinensis</name>
    <name type="common">Indo-pacific humpbacked dolphin</name>
    <name type="synonym">Steno chinensis</name>
    <dbReference type="NCBI Taxonomy" id="103600"/>
    <lineage>
        <taxon>Eukaryota</taxon>
        <taxon>Metazoa</taxon>
        <taxon>Chordata</taxon>
        <taxon>Craniata</taxon>
        <taxon>Vertebrata</taxon>
        <taxon>Euteleostomi</taxon>
        <taxon>Mammalia</taxon>
        <taxon>Eutheria</taxon>
        <taxon>Laurasiatheria</taxon>
        <taxon>Artiodactyla</taxon>
        <taxon>Whippomorpha</taxon>
        <taxon>Cetacea</taxon>
        <taxon>Odontoceti</taxon>
        <taxon>Delphinidae</taxon>
        <taxon>Sousa</taxon>
    </lineage>
</organism>
<feature type="non-terminal residue" evidence="2">
    <location>
        <position position="1"/>
    </location>
</feature>
<evidence type="ECO:0000256" key="1">
    <source>
        <dbReference type="SAM" id="MobiDB-lite"/>
    </source>
</evidence>
<accession>A0A484GZ38</accession>
<sequence length="42" mass="4540">QPKKVAGKDESSPKKSAKKGKEAQVANHDNKEYLAAENGETK</sequence>
<feature type="compositionally biased region" description="Basic and acidic residues" evidence="1">
    <location>
        <begin position="28"/>
        <end position="42"/>
    </location>
</feature>
<dbReference type="EMBL" id="QWLN02001874">
    <property type="protein sequence ID" value="TEA41025.1"/>
    <property type="molecule type" value="Genomic_DNA"/>
</dbReference>